<dbReference type="Proteomes" id="UP001596137">
    <property type="component" value="Unassembled WGS sequence"/>
</dbReference>
<gene>
    <name evidence="1" type="ORF">ACFP1K_09200</name>
</gene>
<dbReference type="RefSeq" id="WP_380749058.1">
    <property type="nucleotide sequence ID" value="NZ_JBHSRF010000009.1"/>
</dbReference>
<accession>A0ABW1NDA7</accession>
<evidence type="ECO:0008006" key="3">
    <source>
        <dbReference type="Google" id="ProtNLM"/>
    </source>
</evidence>
<reference evidence="2" key="1">
    <citation type="journal article" date="2019" name="Int. J. Syst. Evol. Microbiol.">
        <title>The Global Catalogue of Microorganisms (GCM) 10K type strain sequencing project: providing services to taxonomists for standard genome sequencing and annotation.</title>
        <authorList>
            <consortium name="The Broad Institute Genomics Platform"/>
            <consortium name="The Broad Institute Genome Sequencing Center for Infectious Disease"/>
            <person name="Wu L."/>
            <person name="Ma J."/>
        </authorList>
    </citation>
    <scope>NUCLEOTIDE SEQUENCE [LARGE SCALE GENOMIC DNA]</scope>
    <source>
        <strain evidence="2">JCM 30346</strain>
    </source>
</reference>
<proteinExistence type="predicted"/>
<dbReference type="EMBL" id="JBHSRF010000009">
    <property type="protein sequence ID" value="MFC6081334.1"/>
    <property type="molecule type" value="Genomic_DNA"/>
</dbReference>
<evidence type="ECO:0000313" key="1">
    <source>
        <dbReference type="EMBL" id="MFC6081334.1"/>
    </source>
</evidence>
<protein>
    <recommendedName>
        <fullName evidence="3">DUF4932 domain-containing protein</fullName>
    </recommendedName>
</protein>
<organism evidence="1 2">
    <name type="scientific">Sphaerisporangium aureirubrum</name>
    <dbReference type="NCBI Taxonomy" id="1544736"/>
    <lineage>
        <taxon>Bacteria</taxon>
        <taxon>Bacillati</taxon>
        <taxon>Actinomycetota</taxon>
        <taxon>Actinomycetes</taxon>
        <taxon>Streptosporangiales</taxon>
        <taxon>Streptosporangiaceae</taxon>
        <taxon>Sphaerisporangium</taxon>
    </lineage>
</organism>
<evidence type="ECO:0000313" key="2">
    <source>
        <dbReference type="Proteomes" id="UP001596137"/>
    </source>
</evidence>
<sequence>MFAPKSSIDDVLIAVAQQEVPVNRTVNLGPVQVVVKHGDVARWNETQVTDTLGRLFKAGGQDPALALGLTDRQLRLWLVYAANMVLGNPGAGFDVKKALAWLVANVGKVRPVMPSPSGREFELMVLGRTGWLRAALRASAQRLTQGERDRVVALYGPPPSGAQGGQGAPLKGEVLKELLPKLYAHMADHVRQWMRPAEVPAAYQRLGDFKAIAELAQFTAWEMLQPYAAANENSPFFTGFDYFDNVFDKTATMPSDEDIVKHLMNRAHLLGEDDSAGQSIFAAAAYDATRQEDRVFLWDLLSKWIIEDKPRRAAVFFCRHIGSNSHGQPGGGVGLVTEFKTDRPQSEHRWELVEVIVHEMVHTLLHPDIKLKSGKVTRPLVILEGFVEVVTREVFNWMIDHGDEGTTARLMIGVSGDLVKPKRKVALGYAQNGVHADEIFKILGRERFLTAFMTGDTDLLGLPA</sequence>
<name>A0ABW1NDA7_9ACTN</name>
<keyword evidence="2" id="KW-1185">Reference proteome</keyword>
<comment type="caution">
    <text evidence="1">The sequence shown here is derived from an EMBL/GenBank/DDBJ whole genome shotgun (WGS) entry which is preliminary data.</text>
</comment>